<dbReference type="InterPro" id="IPR039422">
    <property type="entry name" value="MarR/SlyA-like"/>
</dbReference>
<dbReference type="InterPro" id="IPR036388">
    <property type="entry name" value="WH-like_DNA-bd_sf"/>
</dbReference>
<dbReference type="Pfam" id="PF01047">
    <property type="entry name" value="MarR"/>
    <property type="match status" value="1"/>
</dbReference>
<feature type="domain" description="HTH marR-type" evidence="1">
    <location>
        <begin position="1"/>
        <end position="122"/>
    </location>
</feature>
<evidence type="ECO:0000313" key="3">
    <source>
        <dbReference type="Proteomes" id="UP000070533"/>
    </source>
</evidence>
<dbReference type="SUPFAM" id="SSF46785">
    <property type="entry name" value="Winged helix' DNA-binding domain"/>
    <property type="match status" value="1"/>
</dbReference>
<dbReference type="Proteomes" id="UP000070533">
    <property type="component" value="Unassembled WGS sequence"/>
</dbReference>
<comment type="caution">
    <text evidence="2">The sequence shown here is derived from an EMBL/GenBank/DDBJ whole genome shotgun (WGS) entry which is preliminary data.</text>
</comment>
<dbReference type="STRING" id="28128.HMPREF3226_02017"/>
<dbReference type="eggNOG" id="COG1846">
    <property type="taxonomic scope" value="Bacteria"/>
</dbReference>
<keyword evidence="3" id="KW-1185">Reference proteome</keyword>
<dbReference type="GO" id="GO:0003700">
    <property type="term" value="F:DNA-binding transcription factor activity"/>
    <property type="evidence" value="ECO:0007669"/>
    <property type="project" value="InterPro"/>
</dbReference>
<dbReference type="PATRIC" id="fig|28128.5.peg.2079"/>
<reference evidence="3" key="1">
    <citation type="submission" date="2016-01" db="EMBL/GenBank/DDBJ databases">
        <authorList>
            <person name="Mitreva M."/>
            <person name="Pepin K.H."/>
            <person name="Mihindukulasuriya K.A."/>
            <person name="Fulton R."/>
            <person name="Fronick C."/>
            <person name="O'Laughlin M."/>
            <person name="Miner T."/>
            <person name="Herter B."/>
            <person name="Rosa B.A."/>
            <person name="Cordes M."/>
            <person name="Tomlinson C."/>
            <person name="Wollam A."/>
            <person name="Palsikar V.B."/>
            <person name="Mardis E.R."/>
            <person name="Wilson R.K."/>
        </authorList>
    </citation>
    <scope>NUCLEOTIDE SEQUENCE [LARGE SCALE GENOMIC DNA]</scope>
    <source>
        <strain evidence="3">MJR7716</strain>
    </source>
</reference>
<evidence type="ECO:0000313" key="2">
    <source>
        <dbReference type="EMBL" id="KXA35539.1"/>
    </source>
</evidence>
<sequence>MDNQCICKIRNIYRAIGAFELKLEDAFGMNINEVMLLCVLSECESLLSGEIADELNLTRSNASKVIASLEKKGYIRRKACEHDSRCQRFHITRKGTEQMKRVNCDSFPVPPNLEGLLSVETI</sequence>
<dbReference type="InterPro" id="IPR036390">
    <property type="entry name" value="WH_DNA-bd_sf"/>
</dbReference>
<accession>A0A133PZ30</accession>
<proteinExistence type="predicted"/>
<dbReference type="Gene3D" id="1.10.10.10">
    <property type="entry name" value="Winged helix-like DNA-binding domain superfamily/Winged helix DNA-binding domain"/>
    <property type="match status" value="1"/>
</dbReference>
<dbReference type="InterPro" id="IPR000835">
    <property type="entry name" value="HTH_MarR-typ"/>
</dbReference>
<dbReference type="EMBL" id="LRQG01000181">
    <property type="protein sequence ID" value="KXA35539.1"/>
    <property type="molecule type" value="Genomic_DNA"/>
</dbReference>
<dbReference type="GO" id="GO:0006950">
    <property type="term" value="P:response to stress"/>
    <property type="evidence" value="ECO:0007669"/>
    <property type="project" value="TreeGrafter"/>
</dbReference>
<dbReference type="PROSITE" id="PS50995">
    <property type="entry name" value="HTH_MARR_2"/>
    <property type="match status" value="1"/>
</dbReference>
<name>A0A133PZ30_9BACT</name>
<dbReference type="PANTHER" id="PTHR33164:SF43">
    <property type="entry name" value="HTH-TYPE TRANSCRIPTIONAL REPRESSOR YETL"/>
    <property type="match status" value="1"/>
</dbReference>
<dbReference type="AlphaFoldDB" id="A0A133PZ30"/>
<gene>
    <name evidence="2" type="ORF">HMPREF3226_02017</name>
</gene>
<evidence type="ECO:0000259" key="1">
    <source>
        <dbReference type="PROSITE" id="PS50995"/>
    </source>
</evidence>
<dbReference type="PRINTS" id="PR00598">
    <property type="entry name" value="HTHMARR"/>
</dbReference>
<organism evidence="2 3">
    <name type="scientific">Prevotella corporis</name>
    <dbReference type="NCBI Taxonomy" id="28128"/>
    <lineage>
        <taxon>Bacteria</taxon>
        <taxon>Pseudomonadati</taxon>
        <taxon>Bacteroidota</taxon>
        <taxon>Bacteroidia</taxon>
        <taxon>Bacteroidales</taxon>
        <taxon>Prevotellaceae</taxon>
        <taxon>Prevotella</taxon>
    </lineage>
</organism>
<dbReference type="RefSeq" id="WP_060941036.1">
    <property type="nucleotide sequence ID" value="NZ_KQ957298.1"/>
</dbReference>
<dbReference type="OrthoDB" id="1095207at2"/>
<dbReference type="SMART" id="SM00347">
    <property type="entry name" value="HTH_MARR"/>
    <property type="match status" value="1"/>
</dbReference>
<protein>
    <submittedName>
        <fullName evidence="2">Transcriptional regulator, MarR family</fullName>
    </submittedName>
</protein>
<dbReference type="PANTHER" id="PTHR33164">
    <property type="entry name" value="TRANSCRIPTIONAL REGULATOR, MARR FAMILY"/>
    <property type="match status" value="1"/>
</dbReference>